<feature type="domain" description="CTCK" evidence="8">
    <location>
        <begin position="96"/>
        <end position="183"/>
    </location>
</feature>
<dbReference type="GO" id="GO:0048018">
    <property type="term" value="F:receptor ligand activity"/>
    <property type="evidence" value="ECO:0000318"/>
    <property type="project" value="GO_Central"/>
</dbReference>
<dbReference type="SMART" id="SM00041">
    <property type="entry name" value="CT"/>
    <property type="match status" value="1"/>
</dbReference>
<dbReference type="InterPro" id="IPR004133">
    <property type="entry name" value="DAN_dom"/>
</dbReference>
<dbReference type="InterPro" id="IPR029034">
    <property type="entry name" value="Cystine-knot_cytokine"/>
</dbReference>
<evidence type="ECO:0000256" key="4">
    <source>
        <dbReference type="ARBA" id="ARBA00022729"/>
    </source>
</evidence>
<dbReference type="GO" id="GO:0038098">
    <property type="term" value="P:sequestering of BMP from receptor via BMP binding"/>
    <property type="evidence" value="ECO:0000318"/>
    <property type="project" value="GO_Central"/>
</dbReference>
<dbReference type="Bgee" id="ENSACAG00000026276">
    <property type="expression patterns" value="Expressed in dewlap and 2 other cell types or tissues"/>
</dbReference>
<comment type="subcellular location">
    <subcellularLocation>
        <location evidence="1">Secreted</location>
    </subcellularLocation>
</comment>
<dbReference type="HOGENOM" id="CLU_101024_0_0_1"/>
<dbReference type="eggNOG" id="ENOG502QQ5X">
    <property type="taxonomic scope" value="Eukaryota"/>
</dbReference>
<evidence type="ECO:0000256" key="1">
    <source>
        <dbReference type="ARBA" id="ARBA00004613"/>
    </source>
</evidence>
<sequence length="184" mass="21429">MGWMDYKSSATGVLVLLGLLLHILEGQKIQVRESFIHGKDLDKRMANNSYLLQQCQDSKFSDNGKTILSCDEETEPIPDTLHVTEENYLNQGWCKTQEISQTIHEEGCKSYTFINRFCYGQCNSFYIPWHIHDKRGVFQACYFCKPKRFTTITVILHCPDLLPPRKRMRVRQAEDCHCVPVDVY</sequence>
<dbReference type="GO" id="GO:0005615">
    <property type="term" value="C:extracellular space"/>
    <property type="evidence" value="ECO:0000318"/>
    <property type="project" value="GO_Central"/>
</dbReference>
<evidence type="ECO:0000256" key="5">
    <source>
        <dbReference type="ARBA" id="ARBA00023157"/>
    </source>
</evidence>
<evidence type="ECO:0000256" key="2">
    <source>
        <dbReference type="ARBA" id="ARBA00007872"/>
    </source>
</evidence>
<feature type="chain" id="PRO_5032274934" description="Gremlin-1" evidence="7">
    <location>
        <begin position="27"/>
        <end position="184"/>
    </location>
</feature>
<organism evidence="9 10">
    <name type="scientific">Anolis carolinensis</name>
    <name type="common">Green anole</name>
    <name type="synonym">American chameleon</name>
    <dbReference type="NCBI Taxonomy" id="28377"/>
    <lineage>
        <taxon>Eukaryota</taxon>
        <taxon>Metazoa</taxon>
        <taxon>Chordata</taxon>
        <taxon>Craniata</taxon>
        <taxon>Vertebrata</taxon>
        <taxon>Euteleostomi</taxon>
        <taxon>Lepidosauria</taxon>
        <taxon>Squamata</taxon>
        <taxon>Bifurcata</taxon>
        <taxon>Unidentata</taxon>
        <taxon>Episquamata</taxon>
        <taxon>Toxicofera</taxon>
        <taxon>Iguania</taxon>
        <taxon>Dactyloidae</taxon>
        <taxon>Anolis</taxon>
    </lineage>
</organism>
<dbReference type="Proteomes" id="UP000001646">
    <property type="component" value="Chromosome 4"/>
</dbReference>
<keyword evidence="3" id="KW-0964">Secreted</keyword>
<evidence type="ECO:0000259" key="8">
    <source>
        <dbReference type="SMART" id="SM00041"/>
    </source>
</evidence>
<reference evidence="9" key="3">
    <citation type="submission" date="2025-09" db="UniProtKB">
        <authorList>
            <consortium name="Ensembl"/>
        </authorList>
    </citation>
    <scope>IDENTIFICATION</scope>
</reference>
<keyword evidence="5" id="KW-1015">Disulfide bond</keyword>
<evidence type="ECO:0000313" key="10">
    <source>
        <dbReference type="Proteomes" id="UP000001646"/>
    </source>
</evidence>
<name>G1KVG4_ANOCA</name>
<dbReference type="GeneTree" id="ENSGT00940000154209"/>
<protein>
    <recommendedName>
        <fullName evidence="6">Gremlin-1</fullName>
    </recommendedName>
</protein>
<dbReference type="PANTHER" id="PTHR15283">
    <property type="entry name" value="GREMLIN 1"/>
    <property type="match status" value="1"/>
</dbReference>
<dbReference type="Ensembl" id="ENSACAT00000028619.2">
    <property type="protein sequence ID" value="ENSACAP00000018538.2"/>
    <property type="gene ID" value="ENSACAG00000026276.2"/>
</dbReference>
<feature type="signal peptide" evidence="7">
    <location>
        <begin position="1"/>
        <end position="26"/>
    </location>
</feature>
<dbReference type="AlphaFoldDB" id="G1KVG4"/>
<evidence type="ECO:0000256" key="3">
    <source>
        <dbReference type="ARBA" id="ARBA00022525"/>
    </source>
</evidence>
<dbReference type="Pfam" id="PF03045">
    <property type="entry name" value="DAN"/>
    <property type="match status" value="1"/>
</dbReference>
<keyword evidence="10" id="KW-1185">Reference proteome</keyword>
<evidence type="ECO:0000256" key="7">
    <source>
        <dbReference type="SAM" id="SignalP"/>
    </source>
</evidence>
<dbReference type="PANTHER" id="PTHR15283:SF3">
    <property type="entry name" value="GREMLIN-1"/>
    <property type="match status" value="1"/>
</dbReference>
<keyword evidence="4 7" id="KW-0732">Signal</keyword>
<reference evidence="9 10" key="1">
    <citation type="submission" date="2009-12" db="EMBL/GenBank/DDBJ databases">
        <title>The Genome Sequence of Anolis carolinensis (Green Anole Lizard).</title>
        <authorList>
            <consortium name="The Genome Sequencing Platform"/>
            <person name="Di Palma F."/>
            <person name="Alfoldi J."/>
            <person name="Heiman D."/>
            <person name="Young S."/>
            <person name="Grabherr M."/>
            <person name="Johnson J."/>
            <person name="Lander E.S."/>
            <person name="Lindblad-Toh K."/>
        </authorList>
    </citation>
    <scope>NUCLEOTIDE SEQUENCE [LARGE SCALE GENOMIC DNA]</scope>
    <source>
        <strain evidence="9 10">JBL SC #1</strain>
    </source>
</reference>
<evidence type="ECO:0000256" key="6">
    <source>
        <dbReference type="ARBA" id="ARBA00040888"/>
    </source>
</evidence>
<dbReference type="InParanoid" id="G1KVG4"/>
<dbReference type="InterPro" id="IPR006207">
    <property type="entry name" value="Cys_knot_C"/>
</dbReference>
<dbReference type="GO" id="GO:0036122">
    <property type="term" value="F:BMP binding"/>
    <property type="evidence" value="ECO:0000318"/>
    <property type="project" value="GO_Central"/>
</dbReference>
<dbReference type="Gene3D" id="2.10.90.10">
    <property type="entry name" value="Cystine-knot cytokines"/>
    <property type="match status" value="1"/>
</dbReference>
<comment type="similarity">
    <text evidence="2">Belongs to the DAN family.</text>
</comment>
<evidence type="ECO:0000313" key="9">
    <source>
        <dbReference type="Ensembl" id="ENSACAP00000018538.2"/>
    </source>
</evidence>
<reference evidence="9" key="2">
    <citation type="submission" date="2025-08" db="UniProtKB">
        <authorList>
            <consortium name="Ensembl"/>
        </authorList>
    </citation>
    <scope>IDENTIFICATION</scope>
</reference>
<proteinExistence type="inferred from homology"/>
<accession>G1KVG4</accession>